<evidence type="ECO:0000313" key="12">
    <source>
        <dbReference type="EMBL" id="REF36841.1"/>
    </source>
</evidence>
<feature type="transmembrane region" description="Helical" evidence="11">
    <location>
        <begin position="194"/>
        <end position="210"/>
    </location>
</feature>
<feature type="transmembrane region" description="Helical" evidence="11">
    <location>
        <begin position="139"/>
        <end position="161"/>
    </location>
</feature>
<comment type="subcellular location">
    <subcellularLocation>
        <location evidence="1">Cell inner membrane</location>
        <topology evidence="1">Multi-pass membrane protein</topology>
    </subcellularLocation>
    <subcellularLocation>
        <location evidence="11">Cell membrane</location>
        <topology evidence="11">Multi-pass membrane protein</topology>
    </subcellularLocation>
</comment>
<comment type="similarity">
    <text evidence="11">Belongs to the NhaA Na(+)/H(+) (TC 2.A.33) antiporter family.</text>
</comment>
<evidence type="ECO:0000256" key="6">
    <source>
        <dbReference type="ARBA" id="ARBA00022989"/>
    </source>
</evidence>
<evidence type="ECO:0000313" key="13">
    <source>
        <dbReference type="Proteomes" id="UP000256485"/>
    </source>
</evidence>
<comment type="caution">
    <text evidence="12">The sequence shown here is derived from an EMBL/GenBank/DDBJ whole genome shotgun (WGS) entry which is preliminary data.</text>
</comment>
<keyword evidence="3 11" id="KW-0050">Antiport</keyword>
<reference evidence="12 13" key="1">
    <citation type="submission" date="2018-08" db="EMBL/GenBank/DDBJ databases">
        <title>Sequencing the genomes of 1000 actinobacteria strains.</title>
        <authorList>
            <person name="Klenk H.-P."/>
        </authorList>
    </citation>
    <scope>NUCLEOTIDE SEQUENCE [LARGE SCALE GENOMIC DNA]</scope>
    <source>
        <strain evidence="12 13">DSM 22891</strain>
    </source>
</reference>
<dbReference type="NCBIfam" id="TIGR00773">
    <property type="entry name" value="NhaA"/>
    <property type="match status" value="1"/>
</dbReference>
<evidence type="ECO:0000256" key="8">
    <source>
        <dbReference type="ARBA" id="ARBA00023065"/>
    </source>
</evidence>
<dbReference type="OrthoDB" id="117402at2"/>
<dbReference type="InterPro" id="IPR023171">
    <property type="entry name" value="Na/H_antiporter_dom_sf"/>
</dbReference>
<comment type="catalytic activity">
    <reaction evidence="11">
        <text>Na(+)(in) + 2 H(+)(out) = Na(+)(out) + 2 H(+)(in)</text>
        <dbReference type="Rhea" id="RHEA:29251"/>
        <dbReference type="ChEBI" id="CHEBI:15378"/>
        <dbReference type="ChEBI" id="CHEBI:29101"/>
    </reaction>
</comment>
<evidence type="ECO:0000256" key="1">
    <source>
        <dbReference type="ARBA" id="ARBA00004429"/>
    </source>
</evidence>
<evidence type="ECO:0000256" key="3">
    <source>
        <dbReference type="ARBA" id="ARBA00022449"/>
    </source>
</evidence>
<keyword evidence="2 11" id="KW-0813">Transport</keyword>
<dbReference type="Pfam" id="PF06965">
    <property type="entry name" value="Na_H_antiport_1"/>
    <property type="match status" value="1"/>
</dbReference>
<evidence type="ECO:0000256" key="7">
    <source>
        <dbReference type="ARBA" id="ARBA00023053"/>
    </source>
</evidence>
<organism evidence="12 13">
    <name type="scientific">Thermasporomyces composti</name>
    <dbReference type="NCBI Taxonomy" id="696763"/>
    <lineage>
        <taxon>Bacteria</taxon>
        <taxon>Bacillati</taxon>
        <taxon>Actinomycetota</taxon>
        <taxon>Actinomycetes</taxon>
        <taxon>Propionibacteriales</taxon>
        <taxon>Nocardioidaceae</taxon>
        <taxon>Thermasporomyces</taxon>
    </lineage>
</organism>
<protein>
    <recommendedName>
        <fullName evidence="11">Na(+)/H(+) antiporter NhaA</fullName>
    </recommendedName>
    <alternativeName>
        <fullName evidence="11">Sodium/proton antiporter NhaA</fullName>
    </alternativeName>
</protein>
<keyword evidence="10 11" id="KW-0739">Sodium transport</keyword>
<dbReference type="GO" id="GO:0005886">
    <property type="term" value="C:plasma membrane"/>
    <property type="evidence" value="ECO:0007669"/>
    <property type="project" value="UniProtKB-SubCell"/>
</dbReference>
<feature type="transmembrane region" description="Helical" evidence="11">
    <location>
        <begin position="340"/>
        <end position="366"/>
    </location>
</feature>
<keyword evidence="6 11" id="KW-1133">Transmembrane helix</keyword>
<dbReference type="Gene3D" id="1.20.1530.10">
    <property type="entry name" value="Na+/H+ antiporter like domain"/>
    <property type="match status" value="1"/>
</dbReference>
<keyword evidence="9 11" id="KW-0472">Membrane</keyword>
<dbReference type="AlphaFoldDB" id="A0A3D9VHR0"/>
<dbReference type="PANTHER" id="PTHR30341:SF0">
    <property type="entry name" value="NA(+)_H(+) ANTIPORTER NHAA"/>
    <property type="match status" value="1"/>
</dbReference>
<dbReference type="GO" id="GO:0015385">
    <property type="term" value="F:sodium:proton antiporter activity"/>
    <property type="evidence" value="ECO:0007669"/>
    <property type="project" value="UniProtKB-UniRule"/>
</dbReference>
<dbReference type="RefSeq" id="WP_115850407.1">
    <property type="nucleotide sequence ID" value="NZ_QTUC01000001.1"/>
</dbReference>
<feature type="transmembrane region" description="Helical" evidence="11">
    <location>
        <begin position="21"/>
        <end position="48"/>
    </location>
</feature>
<evidence type="ECO:0000256" key="5">
    <source>
        <dbReference type="ARBA" id="ARBA00022692"/>
    </source>
</evidence>
<dbReference type="InterPro" id="IPR004670">
    <property type="entry name" value="NhaA"/>
</dbReference>
<name>A0A3D9VHR0_THECX</name>
<evidence type="ECO:0000256" key="11">
    <source>
        <dbReference type="HAMAP-Rule" id="MF_01844"/>
    </source>
</evidence>
<keyword evidence="4 11" id="KW-1003">Cell membrane</keyword>
<comment type="function">
    <text evidence="11">Na(+)/H(+) antiporter that extrudes sodium in exchange for external protons.</text>
</comment>
<feature type="transmembrane region" description="Helical" evidence="11">
    <location>
        <begin position="304"/>
        <end position="328"/>
    </location>
</feature>
<dbReference type="HAMAP" id="MF_01844">
    <property type="entry name" value="NhaA"/>
    <property type="match status" value="1"/>
</dbReference>
<dbReference type="GO" id="GO:0006885">
    <property type="term" value="P:regulation of pH"/>
    <property type="evidence" value="ECO:0007669"/>
    <property type="project" value="UniProtKB-UniRule"/>
</dbReference>
<accession>A0A3D9VHR0</accession>
<evidence type="ECO:0000256" key="9">
    <source>
        <dbReference type="ARBA" id="ARBA00023136"/>
    </source>
</evidence>
<evidence type="ECO:0000256" key="2">
    <source>
        <dbReference type="ARBA" id="ARBA00022448"/>
    </source>
</evidence>
<evidence type="ECO:0000256" key="10">
    <source>
        <dbReference type="ARBA" id="ARBA00023201"/>
    </source>
</evidence>
<dbReference type="PANTHER" id="PTHR30341">
    <property type="entry name" value="SODIUM ION/PROTON ANTIPORTER NHAA-RELATED"/>
    <property type="match status" value="1"/>
</dbReference>
<dbReference type="EMBL" id="QTUC01000001">
    <property type="protein sequence ID" value="REF36841.1"/>
    <property type="molecule type" value="Genomic_DNA"/>
</dbReference>
<feature type="transmembrane region" description="Helical" evidence="11">
    <location>
        <begin position="168"/>
        <end position="188"/>
    </location>
</feature>
<gene>
    <name evidence="11" type="primary">nhaA</name>
    <name evidence="12" type="ORF">DFJ64_2275</name>
</gene>
<feature type="transmembrane region" description="Helical" evidence="11">
    <location>
        <begin position="273"/>
        <end position="292"/>
    </location>
</feature>
<sequence length="413" mass="43284">MGTEREAPRRLSFPVPSRHELAVLATVLRQESVGGALLLVATVAALVWANSPWHESYTHAREFTIGPLSAEAWATDGLLAIFFYVAGLELKRELVTGSLRQLSRALVPVVAAVGGMAVPALVFTAVVLASGDRDGLRGWAVPMATDIAFALGVLAVAGSGLPGALRALLLTLAIVDDLGAIIVIALFFTESLHLVPLGLALALLAGYAVLQHRRIRTPLVYVPLAIAIWWFTHESGVHATIAGVALGLLTRVRPDPGEEHSPAERLEHRLRPWSAGVAVPLFALAAAGVPVTPDALAAMVSDPAAVASFVGLVVGKAIGVFGGAWLTARLTHASLNPDLSWADVVAIALLAGIGFTMCLLFAELAFEADPARMARVKAAVMIGSVTAALLAVVLLRFRRVRHQAAGNDETSDS</sequence>
<proteinExistence type="inferred from homology"/>
<feature type="transmembrane region" description="Helical" evidence="11">
    <location>
        <begin position="68"/>
        <end position="86"/>
    </location>
</feature>
<keyword evidence="8 11" id="KW-0406">Ion transport</keyword>
<evidence type="ECO:0000256" key="4">
    <source>
        <dbReference type="ARBA" id="ARBA00022475"/>
    </source>
</evidence>
<keyword evidence="13" id="KW-1185">Reference proteome</keyword>
<dbReference type="Proteomes" id="UP000256485">
    <property type="component" value="Unassembled WGS sequence"/>
</dbReference>
<keyword evidence="5 11" id="KW-0812">Transmembrane</keyword>
<feature type="transmembrane region" description="Helical" evidence="11">
    <location>
        <begin position="378"/>
        <end position="397"/>
    </location>
</feature>
<feature type="transmembrane region" description="Helical" evidence="11">
    <location>
        <begin position="106"/>
        <end position="127"/>
    </location>
</feature>
<keyword evidence="7 11" id="KW-0915">Sodium</keyword>